<sequence length="146" mass="15604">MTSSPQSINTATTTTTTTTSPSRLNGLNSHQKTRLIQLLAWASCICRKAQAHKQAQSILAFLLHSIEYKQPFFDRVVRQARNDNPAVIEALKKCRGAESGRGEWRGVVAGLVEQAVVIVEAVGGSGDGDGNAGALRAVVGDVRSME</sequence>
<name>A0A9W7SYB8_9PEZI</name>
<reference evidence="2 3" key="2">
    <citation type="journal article" date="2021" name="Curr. Genet.">
        <title>Genetic response to nitrogen starvation in the aggressive Eucalyptus foliar pathogen Teratosphaeria destructans.</title>
        <authorList>
            <person name="Havenga M."/>
            <person name="Wingfield B.D."/>
            <person name="Wingfield M.J."/>
            <person name="Dreyer L.L."/>
            <person name="Roets F."/>
            <person name="Aylward J."/>
        </authorList>
    </citation>
    <scope>NUCLEOTIDE SEQUENCE [LARGE SCALE GENOMIC DNA]</scope>
    <source>
        <strain evidence="2">CMW44962</strain>
    </source>
</reference>
<evidence type="ECO:0000256" key="1">
    <source>
        <dbReference type="SAM" id="MobiDB-lite"/>
    </source>
</evidence>
<accession>A0A9W7SYB8</accession>
<protein>
    <submittedName>
        <fullName evidence="2">Uncharacterized protein</fullName>
    </submittedName>
</protein>
<feature type="region of interest" description="Disordered" evidence="1">
    <location>
        <begin position="1"/>
        <end position="27"/>
    </location>
</feature>
<proteinExistence type="predicted"/>
<gene>
    <name evidence="2" type="ORF">Tdes44962_MAKER07824</name>
</gene>
<feature type="compositionally biased region" description="Low complexity" evidence="1">
    <location>
        <begin position="10"/>
        <end position="19"/>
    </location>
</feature>
<comment type="caution">
    <text evidence="2">The sequence shown here is derived from an EMBL/GenBank/DDBJ whole genome shotgun (WGS) entry which is preliminary data.</text>
</comment>
<evidence type="ECO:0000313" key="2">
    <source>
        <dbReference type="EMBL" id="KAH9841267.1"/>
    </source>
</evidence>
<dbReference type="EMBL" id="RIBY02000513">
    <property type="protein sequence ID" value="KAH9841267.1"/>
    <property type="molecule type" value="Genomic_DNA"/>
</dbReference>
<evidence type="ECO:0000313" key="3">
    <source>
        <dbReference type="Proteomes" id="UP001138500"/>
    </source>
</evidence>
<keyword evidence="3" id="KW-1185">Reference proteome</keyword>
<organism evidence="2 3">
    <name type="scientific">Teratosphaeria destructans</name>
    <dbReference type="NCBI Taxonomy" id="418781"/>
    <lineage>
        <taxon>Eukaryota</taxon>
        <taxon>Fungi</taxon>
        <taxon>Dikarya</taxon>
        <taxon>Ascomycota</taxon>
        <taxon>Pezizomycotina</taxon>
        <taxon>Dothideomycetes</taxon>
        <taxon>Dothideomycetidae</taxon>
        <taxon>Mycosphaerellales</taxon>
        <taxon>Teratosphaeriaceae</taxon>
        <taxon>Teratosphaeria</taxon>
    </lineage>
</organism>
<dbReference type="AlphaFoldDB" id="A0A9W7SYB8"/>
<dbReference type="Proteomes" id="UP001138500">
    <property type="component" value="Unassembled WGS sequence"/>
</dbReference>
<reference evidence="2 3" key="1">
    <citation type="journal article" date="2018" name="IMA Fungus">
        <title>IMA Genome-F 10: Nine draft genome sequences of Claviceps purpurea s.lat., including C. arundinis, C. humidiphila, and C. cf. spartinae, pseudomolecules for the pitch canker pathogen Fusarium circinatum, draft genome of Davidsoniella eucalypti, Grosmannia galeiformis, Quambalaria eucalypti, and Teratosphaeria destructans.</title>
        <authorList>
            <person name="Wingfield B.D."/>
            <person name="Liu M."/>
            <person name="Nguyen H.D."/>
            <person name="Lane F.A."/>
            <person name="Morgan S.W."/>
            <person name="De Vos L."/>
            <person name="Wilken P.M."/>
            <person name="Duong T.A."/>
            <person name="Aylward J."/>
            <person name="Coetzee M.P."/>
            <person name="Dadej K."/>
            <person name="De Beer Z.W."/>
            <person name="Findlay W."/>
            <person name="Havenga M."/>
            <person name="Kolarik M."/>
            <person name="Menzies J.G."/>
            <person name="Naidoo K."/>
            <person name="Pochopski O."/>
            <person name="Shoukouhi P."/>
            <person name="Santana Q.C."/>
            <person name="Seifert K.A."/>
            <person name="Soal N."/>
            <person name="Steenkamp E.T."/>
            <person name="Tatham C.T."/>
            <person name="van der Nest M.A."/>
            <person name="Wingfield M.J."/>
        </authorList>
    </citation>
    <scope>NUCLEOTIDE SEQUENCE [LARGE SCALE GENOMIC DNA]</scope>
    <source>
        <strain evidence="2">CMW44962</strain>
    </source>
</reference>